<feature type="region of interest" description="Disordered" evidence="1">
    <location>
        <begin position="99"/>
        <end position="140"/>
    </location>
</feature>
<feature type="region of interest" description="Disordered" evidence="1">
    <location>
        <begin position="850"/>
        <end position="877"/>
    </location>
</feature>
<dbReference type="InterPro" id="IPR006611">
    <property type="entry name" value="DUF1431_DROsp"/>
</dbReference>
<proteinExistence type="predicted"/>
<feature type="region of interest" description="Disordered" evidence="1">
    <location>
        <begin position="604"/>
        <end position="625"/>
    </location>
</feature>
<feature type="region of interest" description="Disordered" evidence="1">
    <location>
        <begin position="743"/>
        <end position="765"/>
    </location>
</feature>
<organism evidence="2 3">
    <name type="scientific">Diploptera punctata</name>
    <name type="common">Pacific beetle cockroach</name>
    <dbReference type="NCBI Taxonomy" id="6984"/>
    <lineage>
        <taxon>Eukaryota</taxon>
        <taxon>Metazoa</taxon>
        <taxon>Ecdysozoa</taxon>
        <taxon>Arthropoda</taxon>
        <taxon>Hexapoda</taxon>
        <taxon>Insecta</taxon>
        <taxon>Pterygota</taxon>
        <taxon>Neoptera</taxon>
        <taxon>Polyneoptera</taxon>
        <taxon>Dictyoptera</taxon>
        <taxon>Blattodea</taxon>
        <taxon>Blaberoidea</taxon>
        <taxon>Blaberidae</taxon>
        <taxon>Diplopterinae</taxon>
        <taxon>Diploptera</taxon>
    </lineage>
</organism>
<keyword evidence="3" id="KW-1185">Reference proteome</keyword>
<feature type="compositionally biased region" description="Basic residues" evidence="1">
    <location>
        <begin position="864"/>
        <end position="877"/>
    </location>
</feature>
<protein>
    <submittedName>
        <fullName evidence="2">Uncharacterized protein</fullName>
    </submittedName>
</protein>
<gene>
    <name evidence="2" type="ORF">L9F63_008703</name>
</gene>
<feature type="compositionally biased region" description="Polar residues" evidence="1">
    <location>
        <begin position="614"/>
        <end position="625"/>
    </location>
</feature>
<sequence>MASFRSGVKIFGEVSNIQGRNALRFRSYSHDRTILYQRPVWETKSNTPLQSSRVQLSLFGQTKPSKNEIIQKESRDLKSPDDRSWLSFFKKSVSREKPAVSCSHEIEDKGEHKKTLEKTQNSAERKLNTSSLTRSSRSDNLLKGNVTKTTLDTEGQVPSAKSIDMKLSHKTFKIQIEPQSSTTTTTYNLQPREQFTFTKQSNFQIHTDIFKQSNIEATKVLKSKEAHKSIPTSIVDKTTAKVKQFKSSNNTKLQNLINDSITVLAQANNKFVDKNTSSQFGRKSESNYASSLSLLKSDSKENTLSKFEQNAHKMATKHDSGSMKKLNCLPNKLKRSISVPNLTEIISKQENLVSSNQGNVNKNKSPSEAVIRNNDFKAKSSNKNLLSLGNINNSNSKLLNSDTKKNKILREGTKISVTTKEQVPLLTDTNKLRIQKKEPTVCKKRTKSKTSSTTLSSTNLRNESKFTLNSKVDESFKDIKMSNLKSVKSHDKPYISKIKDNISSQQKMNVKNSKLPQKSNETSYHASLPSNTQPFINLNDVSKAWNTAIFNNLLHVEKPVDKFQHKSLQSPIAEGNDFYKKPSFINYSKILGYGNRSKLESKVDSGSDLKKESNPTSLLSENINPSLKSNKENSVTVRSCNIEPIHLSTKIEKELIPLCSDKQCEKWHNLELESQEKIIDKEICSTLKEIDTGLNISFPGSCSTTACLMHFKSPPNQIIKRTFASFVGDPSLHSFRGPYKCQETTGAESKTPPSDASKKDEAAGAFKKKKPVQVCKKHPAPGCKVPESVDCKQKSRSHPPCDIIAAPKPSYSECVRRAPPPRQFTECNLKKDTTCPSDKKKASYDACAKKSGEEELVCPEKPPEKKKKVDKKKKGER</sequence>
<dbReference type="Pfam" id="PF07248">
    <property type="entry name" value="DUF1431"/>
    <property type="match status" value="1"/>
</dbReference>
<evidence type="ECO:0000256" key="1">
    <source>
        <dbReference type="SAM" id="MobiDB-lite"/>
    </source>
</evidence>
<dbReference type="AlphaFoldDB" id="A0AAD7Z4F3"/>
<feature type="compositionally biased region" description="Low complexity" evidence="1">
    <location>
        <begin position="128"/>
        <end position="140"/>
    </location>
</feature>
<feature type="region of interest" description="Disordered" evidence="1">
    <location>
        <begin position="506"/>
        <end position="525"/>
    </location>
</feature>
<feature type="compositionally biased region" description="Basic and acidic residues" evidence="1">
    <location>
        <begin position="99"/>
        <end position="127"/>
    </location>
</feature>
<reference evidence="2" key="1">
    <citation type="journal article" date="2023" name="IScience">
        <title>Live-bearing cockroach genome reveals convergent evolutionary mechanisms linked to viviparity in insects and beyond.</title>
        <authorList>
            <person name="Fouks B."/>
            <person name="Harrison M.C."/>
            <person name="Mikhailova A.A."/>
            <person name="Marchal E."/>
            <person name="English S."/>
            <person name="Carruthers M."/>
            <person name="Jennings E.C."/>
            <person name="Chiamaka E.L."/>
            <person name="Frigard R.A."/>
            <person name="Pippel M."/>
            <person name="Attardo G.M."/>
            <person name="Benoit J.B."/>
            <person name="Bornberg-Bauer E."/>
            <person name="Tobe S.S."/>
        </authorList>
    </citation>
    <scope>NUCLEOTIDE SEQUENCE</scope>
    <source>
        <strain evidence="2">Stay&amp;Tobe</strain>
    </source>
</reference>
<dbReference type="Proteomes" id="UP001233999">
    <property type="component" value="Unassembled WGS sequence"/>
</dbReference>
<evidence type="ECO:0000313" key="2">
    <source>
        <dbReference type="EMBL" id="KAJ9573904.1"/>
    </source>
</evidence>
<evidence type="ECO:0000313" key="3">
    <source>
        <dbReference type="Proteomes" id="UP001233999"/>
    </source>
</evidence>
<dbReference type="EMBL" id="JASPKZ010010672">
    <property type="protein sequence ID" value="KAJ9573904.1"/>
    <property type="molecule type" value="Genomic_DNA"/>
</dbReference>
<feature type="compositionally biased region" description="Polar residues" evidence="1">
    <location>
        <begin position="743"/>
        <end position="754"/>
    </location>
</feature>
<reference evidence="2" key="2">
    <citation type="submission" date="2023-05" db="EMBL/GenBank/DDBJ databases">
        <authorList>
            <person name="Fouks B."/>
        </authorList>
    </citation>
    <scope>NUCLEOTIDE SEQUENCE</scope>
    <source>
        <strain evidence="2">Stay&amp;Tobe</strain>
        <tissue evidence="2">Testes</tissue>
    </source>
</reference>
<name>A0AAD7Z4F3_DIPPU</name>
<feature type="compositionally biased region" description="Basic and acidic residues" evidence="1">
    <location>
        <begin position="604"/>
        <end position="613"/>
    </location>
</feature>
<accession>A0AAD7Z4F3</accession>
<comment type="caution">
    <text evidence="2">The sequence shown here is derived from an EMBL/GenBank/DDBJ whole genome shotgun (WGS) entry which is preliminary data.</text>
</comment>